<dbReference type="NCBIfam" id="TIGR01489">
    <property type="entry name" value="DKMTPPase-SF"/>
    <property type="match status" value="1"/>
</dbReference>
<keyword evidence="4" id="KW-0378">Hydrolase</keyword>
<dbReference type="InterPro" id="IPR023214">
    <property type="entry name" value="HAD_sf"/>
</dbReference>
<dbReference type="NCBIfam" id="TIGR01488">
    <property type="entry name" value="HAD-SF-IB"/>
    <property type="match status" value="1"/>
</dbReference>
<feature type="binding site" evidence="8">
    <location>
        <position position="198"/>
    </location>
    <ligand>
        <name>Mg(2+)</name>
        <dbReference type="ChEBI" id="CHEBI:18420"/>
    </ligand>
</feature>
<evidence type="ECO:0000256" key="1">
    <source>
        <dbReference type="ARBA" id="ARBA00001946"/>
    </source>
</evidence>
<accession>A0A2H8TVU7</accession>
<evidence type="ECO:0000256" key="7">
    <source>
        <dbReference type="PIRSR" id="PIRSR031051-2"/>
    </source>
</evidence>
<feature type="active site" description="Proton donor" evidence="6">
    <location>
        <position position="34"/>
    </location>
</feature>
<evidence type="ECO:0000256" key="3">
    <source>
        <dbReference type="ARBA" id="ARBA00022723"/>
    </source>
</evidence>
<dbReference type="GO" id="GO:0016791">
    <property type="term" value="F:phosphatase activity"/>
    <property type="evidence" value="ECO:0007669"/>
    <property type="project" value="InterPro"/>
</dbReference>
<feature type="binding site" evidence="7">
    <location>
        <position position="45"/>
    </location>
    <ligand>
        <name>substrate</name>
    </ligand>
</feature>
<evidence type="ECO:0000256" key="4">
    <source>
        <dbReference type="ARBA" id="ARBA00022801"/>
    </source>
</evidence>
<evidence type="ECO:0000256" key="6">
    <source>
        <dbReference type="PIRSR" id="PIRSR031051-1"/>
    </source>
</evidence>
<dbReference type="EMBL" id="GFXV01005867">
    <property type="protein sequence ID" value="MBW17672.1"/>
    <property type="molecule type" value="Transcribed_RNA"/>
</dbReference>
<feature type="binding site" evidence="8">
    <location>
        <position position="36"/>
    </location>
    <ligand>
        <name>Mg(2+)</name>
        <dbReference type="ChEBI" id="CHEBI:18420"/>
    </ligand>
</feature>
<dbReference type="InterPro" id="IPR036412">
    <property type="entry name" value="HAD-like_sf"/>
</dbReference>
<reference evidence="9" key="1">
    <citation type="submission" date="2017-10" db="EMBL/GenBank/DDBJ databases">
        <title>Transcriptome Assembly of Sugarcane Aphid Adults.</title>
        <authorList>
            <person name="Scully E.D."/>
            <person name="Palmer N.A."/>
            <person name="Geib S.M."/>
            <person name="Sarath G."/>
            <person name="Sattler S.E."/>
        </authorList>
    </citation>
    <scope>NUCLEOTIDE SEQUENCE</scope>
    <source>
        <tissue evidence="9">Whole body</tissue>
    </source>
</reference>
<evidence type="ECO:0000256" key="5">
    <source>
        <dbReference type="ARBA" id="ARBA00022842"/>
    </source>
</evidence>
<dbReference type="PANTHER" id="PTHR20889:SF12">
    <property type="entry name" value="LP01149P"/>
    <property type="match status" value="1"/>
</dbReference>
<dbReference type="InterPro" id="IPR006384">
    <property type="entry name" value="HAD_hydro_PyrdxlP_Pase-like"/>
</dbReference>
<comment type="cofactor">
    <cofactor evidence="1 8">
        <name>Mg(2+)</name>
        <dbReference type="ChEBI" id="CHEBI:18420"/>
    </cofactor>
</comment>
<dbReference type="Gene3D" id="3.40.50.1000">
    <property type="entry name" value="HAD superfamily/HAD-like"/>
    <property type="match status" value="1"/>
</dbReference>
<evidence type="ECO:0000256" key="8">
    <source>
        <dbReference type="PIRSR" id="PIRSR031051-3"/>
    </source>
</evidence>
<evidence type="ECO:0000313" key="9">
    <source>
        <dbReference type="EMBL" id="MBW17672.1"/>
    </source>
</evidence>
<organism evidence="9">
    <name type="scientific">Melanaphis sacchari</name>
    <dbReference type="NCBI Taxonomy" id="742174"/>
    <lineage>
        <taxon>Eukaryota</taxon>
        <taxon>Metazoa</taxon>
        <taxon>Ecdysozoa</taxon>
        <taxon>Arthropoda</taxon>
        <taxon>Hexapoda</taxon>
        <taxon>Insecta</taxon>
        <taxon>Pterygota</taxon>
        <taxon>Neoptera</taxon>
        <taxon>Paraneoptera</taxon>
        <taxon>Hemiptera</taxon>
        <taxon>Sternorrhyncha</taxon>
        <taxon>Aphidomorpha</taxon>
        <taxon>Aphidoidea</taxon>
        <taxon>Aphididae</taxon>
        <taxon>Aphidini</taxon>
        <taxon>Melanaphis</taxon>
    </lineage>
</organism>
<dbReference type="InterPro" id="IPR016965">
    <property type="entry name" value="Pase_PHOSPHO-typ"/>
</dbReference>
<dbReference type="PIRSF" id="PIRSF031051">
    <property type="entry name" value="PyrdxlP_Pase_PHOSPHO2"/>
    <property type="match status" value="1"/>
</dbReference>
<keyword evidence="3 8" id="KW-0479">Metal-binding</keyword>
<name>A0A2H8TVU7_9HEMI</name>
<keyword evidence="5 8" id="KW-0460">Magnesium</keyword>
<sequence>MSSLSASDSVLVKELFVSSKTPIQELEKMLAVFDFDHTIVDGNSDVVAIDLINPTNLIPDRKDFPNNWTQYMQQVFDVIKTIEISAEKIIDVVSLMRPNDGIPKLMRALYENNFEIIVASDSNSVFIYHWLKHNELSDVVSSIYTNPATVVDNAIKIEAYTVQTKCDLCTTNMCKGAIVEEHALNTNKIYNKILYFGDGRNDLCPILKLTEHDIAFPRKGYVLENLLKSCITPAKVIPWCTGEYIYEFLTSSKLIST</sequence>
<proteinExistence type="inferred from homology"/>
<protein>
    <submittedName>
        <fullName evidence="9">Putative phosphatase phospho1</fullName>
    </submittedName>
</protein>
<dbReference type="GO" id="GO:0046872">
    <property type="term" value="F:metal ion binding"/>
    <property type="evidence" value="ECO:0007669"/>
    <property type="project" value="UniProtKB-KW"/>
</dbReference>
<dbReference type="Pfam" id="PF06888">
    <property type="entry name" value="Put_Phosphatase"/>
    <property type="match status" value="1"/>
</dbReference>
<feature type="binding site" evidence="7">
    <location>
        <position position="121"/>
    </location>
    <ligand>
        <name>substrate</name>
    </ligand>
</feature>
<dbReference type="AlphaFoldDB" id="A0A2H8TVU7"/>
<dbReference type="OrthoDB" id="10267182at2759"/>
<feature type="active site" description="Proton donor" evidence="6">
    <location>
        <position position="36"/>
    </location>
</feature>
<evidence type="ECO:0000256" key="2">
    <source>
        <dbReference type="ARBA" id="ARBA00008541"/>
    </source>
</evidence>
<dbReference type="PANTHER" id="PTHR20889">
    <property type="entry name" value="PHOSPHATASE, ORPHAN 1, 2"/>
    <property type="match status" value="1"/>
</dbReference>
<dbReference type="SUPFAM" id="SSF56784">
    <property type="entry name" value="HAD-like"/>
    <property type="match status" value="1"/>
</dbReference>
<feature type="binding site" evidence="8">
    <location>
        <position position="34"/>
    </location>
    <ligand>
        <name>Mg(2+)</name>
        <dbReference type="ChEBI" id="CHEBI:18420"/>
    </ligand>
</feature>
<comment type="similarity">
    <text evidence="2">Belongs to the HAD-like hydrolase superfamily. PHOSPHO family.</text>
</comment>
<gene>
    <name evidence="9" type="primary">phospho1_2</name>
</gene>